<proteinExistence type="inferred from homology"/>
<dbReference type="InterPro" id="IPR012020">
    <property type="entry name" value="ABHD4"/>
</dbReference>
<feature type="domain" description="AB hydrolase-1" evidence="3">
    <location>
        <begin position="67"/>
        <end position="306"/>
    </location>
</feature>
<evidence type="ECO:0000256" key="1">
    <source>
        <dbReference type="ARBA" id="ARBA00010884"/>
    </source>
</evidence>
<protein>
    <recommendedName>
        <fullName evidence="3">AB hydrolase-1 domain-containing protein</fullName>
    </recommendedName>
</protein>
<dbReference type="SUPFAM" id="SSF53474">
    <property type="entry name" value="alpha/beta-Hydrolases"/>
    <property type="match status" value="1"/>
</dbReference>
<dbReference type="PANTHER" id="PTHR10794">
    <property type="entry name" value="ABHYDROLASE DOMAIN-CONTAINING PROTEIN"/>
    <property type="match status" value="1"/>
</dbReference>
<dbReference type="AlphaFoldDB" id="A0A1H8RVC6"/>
<accession>A0A1H8RVC6</accession>
<dbReference type="InterPro" id="IPR029058">
    <property type="entry name" value="AB_hydrolase_fold"/>
</dbReference>
<dbReference type="GO" id="GO:0034338">
    <property type="term" value="F:short-chain carboxylesterase activity"/>
    <property type="evidence" value="ECO:0007669"/>
    <property type="project" value="TreeGrafter"/>
</dbReference>
<dbReference type="PIRSF" id="PIRSF005211">
    <property type="entry name" value="Ab_hydro_YheT"/>
    <property type="match status" value="1"/>
</dbReference>
<organism evidence="4 5">
    <name type="scientific">Aquisalimonas asiatica</name>
    <dbReference type="NCBI Taxonomy" id="406100"/>
    <lineage>
        <taxon>Bacteria</taxon>
        <taxon>Pseudomonadati</taxon>
        <taxon>Pseudomonadota</taxon>
        <taxon>Gammaproteobacteria</taxon>
        <taxon>Chromatiales</taxon>
        <taxon>Ectothiorhodospiraceae</taxon>
        <taxon>Aquisalimonas</taxon>
    </lineage>
</organism>
<comment type="similarity">
    <text evidence="1">Belongs to the AB hydrolase superfamily. AB hydrolase 4 family.</text>
</comment>
<sequence>MTTSDADASPVRHNRFHAPWWLRGGHAQTLWAGLLRSGPDVRLAAEVLELPDGDTLHLAWGPPAAGPVVIILHGLGGCARSPYVLGLLHELGRYGMQGVVMQFRGAGAHLNRHPRFFHAGEIGDLEATVHHVRSALPGRRLGVVGFSMGGIIALNWLGHYGRSAAADAAITVSTPLQLGPCADYLASGFRRVYDRHLVRGLRQLVHRKQAQQPLPLPLGALKRARSLRQFDEYVTGPVHGFAGADDYYQRCSPYQRLSAIRVPTRILHALDDPFIPASTLPSPGQLPPSVSLEWSAEGGHVGFITGQHPGRPRYWLDETLPAMLRDTLATEASPIPACSVA</sequence>
<gene>
    <name evidence="4" type="ORF">SAMN04488052_102299</name>
</gene>
<dbReference type="Gene3D" id="3.40.50.1820">
    <property type="entry name" value="alpha/beta hydrolase"/>
    <property type="match status" value="1"/>
</dbReference>
<dbReference type="RefSeq" id="WP_091640974.1">
    <property type="nucleotide sequence ID" value="NZ_FOEG01000002.1"/>
</dbReference>
<feature type="active site" description="Charge relay system" evidence="2">
    <location>
        <position position="300"/>
    </location>
</feature>
<dbReference type="Pfam" id="PF00561">
    <property type="entry name" value="Abhydrolase_1"/>
    <property type="match status" value="1"/>
</dbReference>
<keyword evidence="5" id="KW-1185">Reference proteome</keyword>
<dbReference type="InterPro" id="IPR050960">
    <property type="entry name" value="AB_hydrolase_4_sf"/>
</dbReference>
<dbReference type="EMBL" id="FOEG01000002">
    <property type="protein sequence ID" value="SEO70619.1"/>
    <property type="molecule type" value="Genomic_DNA"/>
</dbReference>
<dbReference type="NCBIfam" id="NF008218">
    <property type="entry name" value="PRK10985.1"/>
    <property type="match status" value="1"/>
</dbReference>
<evidence type="ECO:0000313" key="5">
    <source>
        <dbReference type="Proteomes" id="UP000199657"/>
    </source>
</evidence>
<dbReference type="STRING" id="406100.SAMN04488052_102299"/>
<name>A0A1H8RVC6_9GAMM</name>
<dbReference type="GO" id="GO:0047372">
    <property type="term" value="F:monoacylglycerol lipase activity"/>
    <property type="evidence" value="ECO:0007669"/>
    <property type="project" value="TreeGrafter"/>
</dbReference>
<dbReference type="OrthoDB" id="332676at2"/>
<evidence type="ECO:0000259" key="3">
    <source>
        <dbReference type="Pfam" id="PF00561"/>
    </source>
</evidence>
<feature type="active site" description="Charge relay system" evidence="2">
    <location>
        <position position="147"/>
    </location>
</feature>
<dbReference type="PANTHER" id="PTHR10794:SF94">
    <property type="entry name" value="ESTERASE YHET-RELATED"/>
    <property type="match status" value="1"/>
</dbReference>
<evidence type="ECO:0000256" key="2">
    <source>
        <dbReference type="PIRSR" id="PIRSR005211-1"/>
    </source>
</evidence>
<reference evidence="4 5" key="1">
    <citation type="submission" date="2016-10" db="EMBL/GenBank/DDBJ databases">
        <authorList>
            <person name="de Groot N.N."/>
        </authorList>
    </citation>
    <scope>NUCLEOTIDE SEQUENCE [LARGE SCALE GENOMIC DNA]</scope>
    <source>
        <strain evidence="4 5">CGMCC 1.6291</strain>
    </source>
</reference>
<feature type="active site" description="Charge relay system" evidence="2">
    <location>
        <position position="272"/>
    </location>
</feature>
<dbReference type="Proteomes" id="UP000199657">
    <property type="component" value="Unassembled WGS sequence"/>
</dbReference>
<dbReference type="InterPro" id="IPR000073">
    <property type="entry name" value="AB_hydrolase_1"/>
</dbReference>
<evidence type="ECO:0000313" key="4">
    <source>
        <dbReference type="EMBL" id="SEO70619.1"/>
    </source>
</evidence>